<keyword evidence="2" id="KW-1185">Reference proteome</keyword>
<dbReference type="AlphaFoldDB" id="K0T2N9"/>
<gene>
    <name evidence="1" type="ORF">THAOC_05507</name>
</gene>
<dbReference type="EMBL" id="AGNL01005117">
    <property type="protein sequence ID" value="EJK72913.1"/>
    <property type="molecule type" value="Genomic_DNA"/>
</dbReference>
<name>K0T2N9_THAOC</name>
<evidence type="ECO:0000313" key="1">
    <source>
        <dbReference type="EMBL" id="EJK72913.1"/>
    </source>
</evidence>
<accession>K0T2N9</accession>
<dbReference type="Proteomes" id="UP000266841">
    <property type="component" value="Unassembled WGS sequence"/>
</dbReference>
<organism evidence="1 2">
    <name type="scientific">Thalassiosira oceanica</name>
    <name type="common">Marine diatom</name>
    <dbReference type="NCBI Taxonomy" id="159749"/>
    <lineage>
        <taxon>Eukaryota</taxon>
        <taxon>Sar</taxon>
        <taxon>Stramenopiles</taxon>
        <taxon>Ochrophyta</taxon>
        <taxon>Bacillariophyta</taxon>
        <taxon>Coscinodiscophyceae</taxon>
        <taxon>Thalassiosirophycidae</taxon>
        <taxon>Thalassiosirales</taxon>
        <taxon>Thalassiosiraceae</taxon>
        <taxon>Thalassiosira</taxon>
    </lineage>
</organism>
<comment type="caution">
    <text evidence="1">The sequence shown here is derived from an EMBL/GenBank/DDBJ whole genome shotgun (WGS) entry which is preliminary data.</text>
</comment>
<reference evidence="1 2" key="1">
    <citation type="journal article" date="2012" name="Genome Biol.">
        <title>Genome and low-iron response of an oceanic diatom adapted to chronic iron limitation.</title>
        <authorList>
            <person name="Lommer M."/>
            <person name="Specht M."/>
            <person name="Roy A.S."/>
            <person name="Kraemer L."/>
            <person name="Andreson R."/>
            <person name="Gutowska M.A."/>
            <person name="Wolf J."/>
            <person name="Bergner S.V."/>
            <person name="Schilhabel M.B."/>
            <person name="Klostermeier U.C."/>
            <person name="Beiko R.G."/>
            <person name="Rosenstiel P."/>
            <person name="Hippler M."/>
            <person name="Laroche J."/>
        </authorList>
    </citation>
    <scope>NUCLEOTIDE SEQUENCE [LARGE SCALE GENOMIC DNA]</scope>
    <source>
        <strain evidence="1 2">CCMP1005</strain>
    </source>
</reference>
<sequence>VFDEFTCASAFEDDVLEGMGTFEVDEDMFKTINHFTFSGNQLVAFNADTKKGAPVSFQLVAIRADWTHLFFPYAALPLPLTPLWVDDHLQAITLEENRSENFNAALGNDVSGTNFDWQLWTLSVCFFTIVGGECDLEKWIPGFGDLSFSAERAHLGRKLLSRLQDTKDTHRRLRLRRAEGQGEDPGDGAMQEAMLGGNPEDLEFLFISGGLSLFGGTMYTDCNDGAAIVLRDFEFFEVVLNFICFGESPPCYACVQALLHLHA</sequence>
<proteinExistence type="predicted"/>
<protein>
    <submittedName>
        <fullName evidence="1">Uncharacterized protein</fullName>
    </submittedName>
</protein>
<evidence type="ECO:0000313" key="2">
    <source>
        <dbReference type="Proteomes" id="UP000266841"/>
    </source>
</evidence>
<feature type="non-terminal residue" evidence="1">
    <location>
        <position position="1"/>
    </location>
</feature>